<dbReference type="Gene3D" id="3.30.2130.30">
    <property type="match status" value="1"/>
</dbReference>
<keyword evidence="1" id="KW-0808">Transferase</keyword>
<gene>
    <name evidence="3" type="ORF">STPYR_10269</name>
</gene>
<dbReference type="InterPro" id="IPR054170">
    <property type="entry name" value="RlmL_1st"/>
</dbReference>
<dbReference type="AlphaFoldDB" id="A0A1Y5PZB6"/>
<dbReference type="Pfam" id="PF22020">
    <property type="entry name" value="RlmL_1st"/>
    <property type="match status" value="1"/>
</dbReference>
<dbReference type="PANTHER" id="PTHR47313">
    <property type="entry name" value="RIBOSOMAL RNA LARGE SUBUNIT METHYLTRANSFERASE K/L"/>
    <property type="match status" value="1"/>
</dbReference>
<dbReference type="EMBL" id="FLTS01000001">
    <property type="protein sequence ID" value="SBV35339.1"/>
    <property type="molecule type" value="Genomic_DNA"/>
</dbReference>
<dbReference type="GO" id="GO:0070043">
    <property type="term" value="F:rRNA (guanine-N7-)-methyltransferase activity"/>
    <property type="evidence" value="ECO:0007669"/>
    <property type="project" value="TreeGrafter"/>
</dbReference>
<dbReference type="GO" id="GO:0008990">
    <property type="term" value="F:rRNA (guanine-N2-)-methyltransferase activity"/>
    <property type="evidence" value="ECO:0007669"/>
    <property type="project" value="TreeGrafter"/>
</dbReference>
<proteinExistence type="predicted"/>
<dbReference type="PANTHER" id="PTHR47313:SF1">
    <property type="entry name" value="RIBOSOMAL RNA LARGE SUBUNIT METHYLTRANSFERASE K_L"/>
    <property type="match status" value="1"/>
</dbReference>
<evidence type="ECO:0000313" key="3">
    <source>
        <dbReference type="EMBL" id="SBV35339.1"/>
    </source>
</evidence>
<evidence type="ECO:0000259" key="2">
    <source>
        <dbReference type="Pfam" id="PF22020"/>
    </source>
</evidence>
<name>A0A1Y5PZB6_9GAMM</name>
<reference evidence="3" key="1">
    <citation type="submission" date="2016-03" db="EMBL/GenBank/DDBJ databases">
        <authorList>
            <person name="Ploux O."/>
        </authorList>
    </citation>
    <scope>NUCLEOTIDE SEQUENCE</scope>
    <source>
        <strain evidence="3">UC10</strain>
    </source>
</reference>
<protein>
    <recommendedName>
        <fullName evidence="2">RlmL ferredoxin-like domain-containing protein</fullName>
    </recommendedName>
</protein>
<sequence length="125" mass="13412">MGQCPQANGLHGAAARTMTPPARCRSPVVSPVKFFVSCAKGLEYLLADELLALGLPRATATIAGVNAEGELRDAQRVVLWSRLASRVLWPLAEFDCPDEVALYQGVLAMPWEQHLDAVAGRDNGV</sequence>
<dbReference type="CDD" id="cd11715">
    <property type="entry name" value="THUMP_AdoMetMT"/>
    <property type="match status" value="1"/>
</dbReference>
<organism evidence="3">
    <name type="scientific">uncultured Stenotrophomonas sp</name>
    <dbReference type="NCBI Taxonomy" id="165438"/>
    <lineage>
        <taxon>Bacteria</taxon>
        <taxon>Pseudomonadati</taxon>
        <taxon>Pseudomonadota</taxon>
        <taxon>Gammaproteobacteria</taxon>
        <taxon>Lysobacterales</taxon>
        <taxon>Lysobacteraceae</taxon>
        <taxon>Stenotrophomonas</taxon>
        <taxon>environmental samples</taxon>
    </lineage>
</organism>
<accession>A0A1Y5PZB6</accession>
<keyword evidence="1" id="KW-0489">Methyltransferase</keyword>
<evidence type="ECO:0000256" key="1">
    <source>
        <dbReference type="ARBA" id="ARBA00022603"/>
    </source>
</evidence>
<feature type="domain" description="RlmL ferredoxin-like" evidence="2">
    <location>
        <begin position="33"/>
        <end position="88"/>
    </location>
</feature>